<dbReference type="GeneID" id="93682716"/>
<dbReference type="AlphaFoldDB" id="A0A0V8JIX4"/>
<dbReference type="EMBL" id="LNQP01000057">
    <property type="protein sequence ID" value="KSU86999.1"/>
    <property type="molecule type" value="Genomic_DNA"/>
</dbReference>
<protein>
    <recommendedName>
        <fullName evidence="3">DUF1033 family protein</fullName>
    </recommendedName>
</protein>
<keyword evidence="2" id="KW-1185">Reference proteome</keyword>
<comment type="caution">
    <text evidence="1">The sequence shown here is derived from an EMBL/GenBank/DDBJ whole genome shotgun (WGS) entry which is preliminary data.</text>
</comment>
<name>A0A0V8JIX4_9BACI</name>
<accession>A0A0V8JIX4</accession>
<reference evidence="1 2" key="1">
    <citation type="submission" date="2015-11" db="EMBL/GenBank/DDBJ databases">
        <title>Bacillus caseinolyticus sp nov.</title>
        <authorList>
            <person name="Dastager S.G."/>
            <person name="Mawlankar R."/>
        </authorList>
    </citation>
    <scope>NUCLEOTIDE SEQUENCE [LARGE SCALE GENOMIC DNA]</scope>
    <source>
        <strain evidence="1 2">SGD-V-76</strain>
    </source>
</reference>
<dbReference type="Proteomes" id="UP000053681">
    <property type="component" value="Unassembled WGS sequence"/>
</dbReference>
<dbReference type="Pfam" id="PF06279">
    <property type="entry name" value="DUF1033"/>
    <property type="match status" value="1"/>
</dbReference>
<evidence type="ECO:0000313" key="1">
    <source>
        <dbReference type="EMBL" id="KSU86999.1"/>
    </source>
</evidence>
<dbReference type="InterPro" id="IPR010434">
    <property type="entry name" value="DUF1033"/>
</dbReference>
<evidence type="ECO:0008006" key="3">
    <source>
        <dbReference type="Google" id="ProtNLM"/>
    </source>
</evidence>
<gene>
    <name evidence="1" type="ORF">AS180_15505</name>
</gene>
<dbReference type="RefSeq" id="WP_025910277.1">
    <property type="nucleotide sequence ID" value="NZ_KQ758672.1"/>
</dbReference>
<sequence length="113" mass="13802">MNEKWKVHKIKTDCEPWLFLDGWEKDIIETIEFDHKKEALEHYTRLIHEHQASYRHVHMKKLSLFTFWNDCEKEFCEACDDDLQIFHGVLFMKGEDVYDLNENEEGFSFLQMK</sequence>
<organism evidence="1 2">
    <name type="scientific">Priestia veravalensis</name>
    <dbReference type="NCBI Taxonomy" id="1414648"/>
    <lineage>
        <taxon>Bacteria</taxon>
        <taxon>Bacillati</taxon>
        <taxon>Bacillota</taxon>
        <taxon>Bacilli</taxon>
        <taxon>Bacillales</taxon>
        <taxon>Bacillaceae</taxon>
        <taxon>Priestia</taxon>
    </lineage>
</organism>
<proteinExistence type="predicted"/>
<evidence type="ECO:0000313" key="2">
    <source>
        <dbReference type="Proteomes" id="UP000053681"/>
    </source>
</evidence>